<reference evidence="10 11" key="2">
    <citation type="submission" date="2020-03" db="EMBL/GenBank/DDBJ databases">
        <authorList>
            <person name="Ichikawa N."/>
            <person name="Kimura A."/>
            <person name="Kitahashi Y."/>
            <person name="Uohara A."/>
        </authorList>
    </citation>
    <scope>NUCLEOTIDE SEQUENCE [LARGE SCALE GENOMIC DNA]</scope>
    <source>
        <strain evidence="10 11">NBRC 105367</strain>
    </source>
</reference>
<keyword evidence="2" id="KW-0813">Transport</keyword>
<dbReference type="AlphaFoldDB" id="A0A6F8YFY4"/>
<dbReference type="PROSITE" id="PS00211">
    <property type="entry name" value="ABC_TRANSPORTER_1"/>
    <property type="match status" value="1"/>
</dbReference>
<dbReference type="Proteomes" id="UP000503011">
    <property type="component" value="Chromosome"/>
</dbReference>
<keyword evidence="8" id="KW-0046">Antibiotic resistance</keyword>
<dbReference type="InterPro" id="IPR003593">
    <property type="entry name" value="AAA+_ATPase"/>
</dbReference>
<evidence type="ECO:0000256" key="6">
    <source>
        <dbReference type="ARBA" id="ARBA00022967"/>
    </source>
</evidence>
<dbReference type="GO" id="GO:0005524">
    <property type="term" value="F:ATP binding"/>
    <property type="evidence" value="ECO:0007669"/>
    <property type="project" value="UniProtKB-KW"/>
</dbReference>
<evidence type="ECO:0000256" key="4">
    <source>
        <dbReference type="ARBA" id="ARBA00022741"/>
    </source>
</evidence>
<evidence type="ECO:0000256" key="1">
    <source>
        <dbReference type="ARBA" id="ARBA00004202"/>
    </source>
</evidence>
<dbReference type="SMART" id="SM00382">
    <property type="entry name" value="AAA"/>
    <property type="match status" value="1"/>
</dbReference>
<dbReference type="EMBL" id="AP022871">
    <property type="protein sequence ID" value="BCB84980.1"/>
    <property type="molecule type" value="Genomic_DNA"/>
</dbReference>
<dbReference type="SUPFAM" id="SSF52540">
    <property type="entry name" value="P-loop containing nucleoside triphosphate hydrolases"/>
    <property type="match status" value="1"/>
</dbReference>
<keyword evidence="6" id="KW-1278">Translocase</keyword>
<dbReference type="Gene3D" id="3.40.50.300">
    <property type="entry name" value="P-loop containing nucleotide triphosphate hydrolases"/>
    <property type="match status" value="1"/>
</dbReference>
<dbReference type="KEGG" id="psuu:Psuf_022930"/>
<evidence type="ECO:0000313" key="10">
    <source>
        <dbReference type="EMBL" id="BCB84980.1"/>
    </source>
</evidence>
<keyword evidence="5 10" id="KW-0067">ATP-binding</keyword>
<accession>A0A6F8YFY4</accession>
<gene>
    <name evidence="10" type="ORF">Psuf_022930</name>
</gene>
<dbReference type="InterPro" id="IPR017871">
    <property type="entry name" value="ABC_transporter-like_CS"/>
</dbReference>
<comment type="subcellular location">
    <subcellularLocation>
        <location evidence="1">Cell membrane</location>
        <topology evidence="1">Peripheral membrane protein</topology>
    </subcellularLocation>
</comment>
<evidence type="ECO:0000259" key="9">
    <source>
        <dbReference type="PROSITE" id="PS50893"/>
    </source>
</evidence>
<feature type="domain" description="ABC transporter" evidence="9">
    <location>
        <begin position="22"/>
        <end position="247"/>
    </location>
</feature>
<dbReference type="GO" id="GO:0016887">
    <property type="term" value="F:ATP hydrolysis activity"/>
    <property type="evidence" value="ECO:0007669"/>
    <property type="project" value="InterPro"/>
</dbReference>
<evidence type="ECO:0000256" key="5">
    <source>
        <dbReference type="ARBA" id="ARBA00022840"/>
    </source>
</evidence>
<evidence type="ECO:0000256" key="8">
    <source>
        <dbReference type="ARBA" id="ARBA00023251"/>
    </source>
</evidence>
<name>A0A6F8YFY4_9ACTN</name>
<dbReference type="InterPro" id="IPR003439">
    <property type="entry name" value="ABC_transporter-like_ATP-bd"/>
</dbReference>
<proteinExistence type="predicted"/>
<dbReference type="GO" id="GO:0046677">
    <property type="term" value="P:response to antibiotic"/>
    <property type="evidence" value="ECO:0007669"/>
    <property type="project" value="UniProtKB-KW"/>
</dbReference>
<dbReference type="PROSITE" id="PS50893">
    <property type="entry name" value="ABC_TRANSPORTER_2"/>
    <property type="match status" value="1"/>
</dbReference>
<evidence type="ECO:0000256" key="7">
    <source>
        <dbReference type="ARBA" id="ARBA00023136"/>
    </source>
</evidence>
<dbReference type="InterPro" id="IPR027417">
    <property type="entry name" value="P-loop_NTPase"/>
</dbReference>
<keyword evidence="7" id="KW-0472">Membrane</keyword>
<dbReference type="PANTHER" id="PTHR42711:SF16">
    <property type="entry name" value="ABC TRANSPORTER ATP-BINDING PROTEIN"/>
    <property type="match status" value="1"/>
</dbReference>
<dbReference type="PANTHER" id="PTHR42711">
    <property type="entry name" value="ABC TRANSPORTER ATP-BINDING PROTEIN"/>
    <property type="match status" value="1"/>
</dbReference>
<dbReference type="GO" id="GO:0005886">
    <property type="term" value="C:plasma membrane"/>
    <property type="evidence" value="ECO:0007669"/>
    <property type="project" value="UniProtKB-SubCell"/>
</dbReference>
<reference evidence="10 11" key="1">
    <citation type="submission" date="2020-03" db="EMBL/GenBank/DDBJ databases">
        <title>Whole genome shotgun sequence of Phytohabitans suffuscus NBRC 105367.</title>
        <authorList>
            <person name="Komaki H."/>
            <person name="Tamura T."/>
        </authorList>
    </citation>
    <scope>NUCLEOTIDE SEQUENCE [LARGE SCALE GENOMIC DNA]</scope>
    <source>
        <strain evidence="10 11">NBRC 105367</strain>
    </source>
</reference>
<keyword evidence="4" id="KW-0547">Nucleotide-binding</keyword>
<evidence type="ECO:0000313" key="11">
    <source>
        <dbReference type="Proteomes" id="UP000503011"/>
    </source>
</evidence>
<evidence type="ECO:0000256" key="3">
    <source>
        <dbReference type="ARBA" id="ARBA00022475"/>
    </source>
</evidence>
<keyword evidence="3" id="KW-1003">Cell membrane</keyword>
<protein>
    <submittedName>
        <fullName evidence="10">Multidrug ABC transporter ATP-binding protein</fullName>
    </submittedName>
</protein>
<dbReference type="Pfam" id="PF00005">
    <property type="entry name" value="ABC_tran"/>
    <property type="match status" value="1"/>
</dbReference>
<dbReference type="InterPro" id="IPR050763">
    <property type="entry name" value="ABC_transporter_ATP-binding"/>
</dbReference>
<organism evidence="10 11">
    <name type="scientific">Phytohabitans suffuscus</name>
    <dbReference type="NCBI Taxonomy" id="624315"/>
    <lineage>
        <taxon>Bacteria</taxon>
        <taxon>Bacillati</taxon>
        <taxon>Actinomycetota</taxon>
        <taxon>Actinomycetes</taxon>
        <taxon>Micromonosporales</taxon>
        <taxon>Micromonosporaceae</taxon>
    </lineage>
</organism>
<sequence>MGRRRVDPRRRAGRHSERMPVITVKDLRKRYGGQVAVDGVSFTVEEGEIFGILGPNGAGKTTTVECVAGLRTPDSGSVDVLGLDPGKDRDALRLVLGMQLQESRLPEKQTVAEALRLYASFYPDPADWAGLLADLGLYGKRDVRFGRLSGGQKQRVSIALALVGNPKVAVLDELTTGLDPQARRDTWELIEEVRARGVTIVLVTHSMAEAERLCDRVALIDAGRVVAVDTPAGLVSRVDAEQRMRFRPASPLDDVLLTALPEVTSVTRRGAQVVVSGTGDLVHAVTSVLARNQIIAAELRVEQASLDDAFVALTGRRLEPTTEEE</sequence>
<dbReference type="CDD" id="cd03230">
    <property type="entry name" value="ABC_DR_subfamily_A"/>
    <property type="match status" value="1"/>
</dbReference>
<evidence type="ECO:0000256" key="2">
    <source>
        <dbReference type="ARBA" id="ARBA00022448"/>
    </source>
</evidence>
<keyword evidence="11" id="KW-1185">Reference proteome</keyword>
<dbReference type="FunFam" id="3.40.50.300:FF:000589">
    <property type="entry name" value="ABC transporter, ATP-binding subunit"/>
    <property type="match status" value="1"/>
</dbReference>